<dbReference type="GO" id="GO:0003677">
    <property type="term" value="F:DNA binding"/>
    <property type="evidence" value="ECO:0007669"/>
    <property type="project" value="UniProtKB-KW"/>
</dbReference>
<evidence type="ECO:0000313" key="6">
    <source>
        <dbReference type="EMBL" id="MCK9686714.1"/>
    </source>
</evidence>
<keyword evidence="3" id="KW-0804">Transcription</keyword>
<evidence type="ECO:0000256" key="2">
    <source>
        <dbReference type="ARBA" id="ARBA00023125"/>
    </source>
</evidence>
<dbReference type="PROSITE" id="PS51063">
    <property type="entry name" value="HTH_CRP_2"/>
    <property type="match status" value="1"/>
</dbReference>
<dbReference type="InterPro" id="IPR036388">
    <property type="entry name" value="WH-like_DNA-bd_sf"/>
</dbReference>
<reference evidence="6" key="1">
    <citation type="submission" date="2021-11" db="EMBL/GenBank/DDBJ databases">
        <title>BS-T2-15 a new species belonging to the Comamonadaceae family isolated from the soil of a French oak forest.</title>
        <authorList>
            <person name="Mieszkin S."/>
            <person name="Alain K."/>
        </authorList>
    </citation>
    <scope>NUCLEOTIDE SEQUENCE</scope>
    <source>
        <strain evidence="6">BS-T2-15</strain>
    </source>
</reference>
<keyword evidence="7" id="KW-1185">Reference proteome</keyword>
<evidence type="ECO:0000256" key="1">
    <source>
        <dbReference type="ARBA" id="ARBA00023015"/>
    </source>
</evidence>
<dbReference type="Proteomes" id="UP001139353">
    <property type="component" value="Unassembled WGS sequence"/>
</dbReference>
<feature type="domain" description="HTH crp-type" evidence="5">
    <location>
        <begin position="173"/>
        <end position="247"/>
    </location>
</feature>
<dbReference type="RefSeq" id="WP_275682756.1">
    <property type="nucleotide sequence ID" value="NZ_JAJLJH010000003.1"/>
</dbReference>
<accession>A0A9X1YI15</accession>
<evidence type="ECO:0000256" key="3">
    <source>
        <dbReference type="ARBA" id="ARBA00023163"/>
    </source>
</evidence>
<evidence type="ECO:0000313" key="7">
    <source>
        <dbReference type="Proteomes" id="UP001139353"/>
    </source>
</evidence>
<dbReference type="Pfam" id="PF00027">
    <property type="entry name" value="cNMP_binding"/>
    <property type="match status" value="1"/>
</dbReference>
<feature type="domain" description="Cyclic nucleotide-binding" evidence="4">
    <location>
        <begin position="63"/>
        <end position="163"/>
    </location>
</feature>
<dbReference type="PROSITE" id="PS50042">
    <property type="entry name" value="CNMP_BINDING_3"/>
    <property type="match status" value="1"/>
</dbReference>
<organism evidence="6 7">
    <name type="scientific">Scleromatobacter humisilvae</name>
    <dbReference type="NCBI Taxonomy" id="2897159"/>
    <lineage>
        <taxon>Bacteria</taxon>
        <taxon>Pseudomonadati</taxon>
        <taxon>Pseudomonadota</taxon>
        <taxon>Betaproteobacteria</taxon>
        <taxon>Burkholderiales</taxon>
        <taxon>Sphaerotilaceae</taxon>
        <taxon>Scleromatobacter</taxon>
    </lineage>
</organism>
<dbReference type="InterPro" id="IPR018488">
    <property type="entry name" value="cNMP-bd_CS"/>
</dbReference>
<dbReference type="InterPro" id="IPR014710">
    <property type="entry name" value="RmlC-like_jellyroll"/>
</dbReference>
<evidence type="ECO:0000259" key="4">
    <source>
        <dbReference type="PROSITE" id="PS50042"/>
    </source>
</evidence>
<comment type="caution">
    <text evidence="6">The sequence shown here is derived from an EMBL/GenBank/DDBJ whole genome shotgun (WGS) entry which is preliminary data.</text>
</comment>
<keyword evidence="2" id="KW-0238">DNA-binding</keyword>
<dbReference type="Pfam" id="PF13545">
    <property type="entry name" value="HTH_Crp_2"/>
    <property type="match status" value="1"/>
</dbReference>
<dbReference type="GO" id="GO:0003700">
    <property type="term" value="F:DNA-binding transcription factor activity"/>
    <property type="evidence" value="ECO:0007669"/>
    <property type="project" value="TreeGrafter"/>
</dbReference>
<dbReference type="SMART" id="SM00419">
    <property type="entry name" value="HTH_CRP"/>
    <property type="match status" value="1"/>
</dbReference>
<dbReference type="SMART" id="SM00100">
    <property type="entry name" value="cNMP"/>
    <property type="match status" value="1"/>
</dbReference>
<dbReference type="InterPro" id="IPR018490">
    <property type="entry name" value="cNMP-bd_dom_sf"/>
</dbReference>
<name>A0A9X1YI15_9BURK</name>
<dbReference type="PANTHER" id="PTHR24567:SF74">
    <property type="entry name" value="HTH-TYPE TRANSCRIPTIONAL REGULATOR ARCR"/>
    <property type="match status" value="1"/>
</dbReference>
<dbReference type="Gene3D" id="1.10.10.10">
    <property type="entry name" value="Winged helix-like DNA-binding domain superfamily/Winged helix DNA-binding domain"/>
    <property type="match status" value="1"/>
</dbReference>
<dbReference type="SUPFAM" id="SSF51206">
    <property type="entry name" value="cAMP-binding domain-like"/>
    <property type="match status" value="1"/>
</dbReference>
<evidence type="ECO:0000259" key="5">
    <source>
        <dbReference type="PROSITE" id="PS51063"/>
    </source>
</evidence>
<gene>
    <name evidence="6" type="ORF">LPC04_13450</name>
</gene>
<proteinExistence type="predicted"/>
<keyword evidence="1" id="KW-0805">Transcription regulation</keyword>
<dbReference type="CDD" id="cd00038">
    <property type="entry name" value="CAP_ED"/>
    <property type="match status" value="1"/>
</dbReference>
<dbReference type="InterPro" id="IPR000595">
    <property type="entry name" value="cNMP-bd_dom"/>
</dbReference>
<dbReference type="GO" id="GO:0005829">
    <property type="term" value="C:cytosol"/>
    <property type="evidence" value="ECO:0007669"/>
    <property type="project" value="TreeGrafter"/>
</dbReference>
<dbReference type="SUPFAM" id="SSF46785">
    <property type="entry name" value="Winged helix' DNA-binding domain"/>
    <property type="match status" value="1"/>
</dbReference>
<sequence>MPTANISWACRATIRPAPTCGGTEAMTQAVQGAVSVLRRSIEAPPLPAMTPLLGELAACGLMRRYRKGTVLIEEGDQGDALYIIMAGRLRAFSSAANGREITFGIYGPGEYLGEMSLDGGPRCASVETIEASLCSVVRRETLDRFIDEHPAFAFELLTKVIRRARAATLSAKNLALNSVYGSLKQLLESASSPRADGTAVVGERLTHRDLANRIGCSREMVSRVMKDLETGQYVRQQEGRLIIAHPLPIRW</sequence>
<dbReference type="InterPro" id="IPR036390">
    <property type="entry name" value="WH_DNA-bd_sf"/>
</dbReference>
<dbReference type="InterPro" id="IPR012318">
    <property type="entry name" value="HTH_CRP"/>
</dbReference>
<dbReference type="PANTHER" id="PTHR24567">
    <property type="entry name" value="CRP FAMILY TRANSCRIPTIONAL REGULATORY PROTEIN"/>
    <property type="match status" value="1"/>
</dbReference>
<protein>
    <submittedName>
        <fullName evidence="6">Crp/Fnr family transcriptional regulator</fullName>
    </submittedName>
</protein>
<dbReference type="EMBL" id="JAJLJH010000003">
    <property type="protein sequence ID" value="MCK9686714.1"/>
    <property type="molecule type" value="Genomic_DNA"/>
</dbReference>
<dbReference type="AlphaFoldDB" id="A0A9X1YI15"/>
<dbReference type="PROSITE" id="PS00888">
    <property type="entry name" value="CNMP_BINDING_1"/>
    <property type="match status" value="1"/>
</dbReference>
<dbReference type="Gene3D" id="2.60.120.10">
    <property type="entry name" value="Jelly Rolls"/>
    <property type="match status" value="1"/>
</dbReference>
<dbReference type="InterPro" id="IPR050397">
    <property type="entry name" value="Env_Response_Regulators"/>
</dbReference>